<dbReference type="EMBL" id="CAMXCT020004001">
    <property type="protein sequence ID" value="CAL1160639.1"/>
    <property type="molecule type" value="Genomic_DNA"/>
</dbReference>
<feature type="compositionally biased region" description="Low complexity" evidence="1">
    <location>
        <begin position="911"/>
        <end position="929"/>
    </location>
</feature>
<gene>
    <name evidence="2" type="ORF">C1SCF055_LOCUS32829</name>
</gene>
<reference evidence="3 4" key="2">
    <citation type="submission" date="2024-05" db="EMBL/GenBank/DDBJ databases">
        <authorList>
            <person name="Chen Y."/>
            <person name="Shah S."/>
            <person name="Dougan E. K."/>
            <person name="Thang M."/>
            <person name="Chan C."/>
        </authorList>
    </citation>
    <scope>NUCLEOTIDE SEQUENCE [LARGE SCALE GENOMIC DNA]</scope>
</reference>
<organism evidence="2">
    <name type="scientific">Cladocopium goreaui</name>
    <dbReference type="NCBI Taxonomy" id="2562237"/>
    <lineage>
        <taxon>Eukaryota</taxon>
        <taxon>Sar</taxon>
        <taxon>Alveolata</taxon>
        <taxon>Dinophyceae</taxon>
        <taxon>Suessiales</taxon>
        <taxon>Symbiodiniaceae</taxon>
        <taxon>Cladocopium</taxon>
    </lineage>
</organism>
<comment type="caution">
    <text evidence="2">The sequence shown here is derived from an EMBL/GenBank/DDBJ whole genome shotgun (WGS) entry which is preliminary data.</text>
</comment>
<dbReference type="EMBL" id="CAMXCT030004001">
    <property type="protein sequence ID" value="CAL4794576.1"/>
    <property type="molecule type" value="Genomic_DNA"/>
</dbReference>
<feature type="region of interest" description="Disordered" evidence="1">
    <location>
        <begin position="381"/>
        <end position="415"/>
    </location>
</feature>
<evidence type="ECO:0000256" key="1">
    <source>
        <dbReference type="SAM" id="MobiDB-lite"/>
    </source>
</evidence>
<dbReference type="EMBL" id="CAMXCT010004001">
    <property type="protein sequence ID" value="CAI4007264.1"/>
    <property type="molecule type" value="Genomic_DNA"/>
</dbReference>
<sequence length="1283" mass="141085">MNLNIGDLAYVDYGEGPPQVVHCRLILDVVDAPGSEFIIGTPDFDVYSEVLDPGVNGDITRVWQGRANGALPAGLRGDRVYGFAPMTMQQLTRLMDQGRAEGQLVRAARGLAAAAGVAAPAPGAGGMGVGPAGPAPVQFWVLGEMVVGRKIGERVVPGPELVTLGDYGLCNITGTDNVERPCLVRRLTDDAVAAFCDDRILLARSAESSDGVEKSVAEDVRTLEVRYASNGERQRNFRESVRELSQTEFDDWPLEPRTALDYVRAVSGIAESATAQHHIWINSAGIPPGDRSVYEDQLLARVLDTALCYDSLNIANLACMELVCRRRQLLADAHSGSPGAPSYLGAEHYLGETYKMGGGIVVPSLTDHVSKKMQAQSQIMKEKRKLSEATSLGKGGKKGQPVPVQPKNPPPRANQAIDSLNSLFFGTSGFPTVEAVGGLDGLPLLQREAITSILSAVRTMGAPPTATDSGALKALRVAASAYFEPEVSVGDVVPLQLERLSLPDGSGAGVELRSALDSSLQGVVDNFEGVMLQDPDIWTSISRDCAHLKPYSDPSLKDRSKYLTFLRMMYGCGILSFVNRCRGRVGAFTVSKKPKNIGGVTQQRQRLVLDCRQTNLLFKPSPHTELGSLASLAEVDLPNDATLFLGGADIQDCFYGVHIPTEMMEFFCFEFDISGADARWVSGGQYTGDDGTMVSPCVNVLPMGFSWSFYLVQHIHQHAVLRSLDITEGELFLDARPPPLLHEGGIYSMPYCDNIHCLSLERDRCEHGKQAIVDELGNMGFCIHEDAPASHHFETLGGLVDGEAGHQESRECIIFSGLIPLLFADIKRGWWNERWRFKRLGPEEWAPRRWQLCLLLPGWVSDYVGCPQNSIQPMAPQEARSSRVLTGSLLIAPTKMNPKRCLTPKPKVVKKMNVSSSSSSKPTVKPSTSRILKPKDTPVKAAPPPRRVVGRMVMEPVEMLGKRAQSKLLTMLETRSVSKEVQHQYRQYLAKFESFCRASGLGWPVHSNVDDILVDFLDVLFLDGGSAAEGEKVVAAVEFEQIHLKGTLVRCRRALKGWRRERPPQSRLPLPRLIACGMAMAMAAQGKKLMSLKLMVDHDTYLRPGESIELRGRDIVPPVRSAGRQYRWHSVIVRDSQDLKPDKVGIFDNSVPLNSPGREYLGPLMMARVSKLNNKDDFIYPFSAAEYRKCFQSVGELLNIKSLHPYQTRHGGASEDLNSGERDAQAVKIRGRWHTDQSVRRYGKVGKIQRLMATLSPSHMEYCQWSQANMERMLKGQVTPRLP</sequence>
<keyword evidence="4" id="KW-1185">Reference proteome</keyword>
<evidence type="ECO:0000313" key="3">
    <source>
        <dbReference type="EMBL" id="CAL4794576.1"/>
    </source>
</evidence>
<accession>A0A9P1DDZ5</accession>
<proteinExistence type="predicted"/>
<feature type="region of interest" description="Disordered" evidence="1">
    <location>
        <begin position="911"/>
        <end position="944"/>
    </location>
</feature>
<dbReference type="OrthoDB" id="414118at2759"/>
<dbReference type="GO" id="GO:0003677">
    <property type="term" value="F:DNA binding"/>
    <property type="evidence" value="ECO:0007669"/>
    <property type="project" value="InterPro"/>
</dbReference>
<dbReference type="Proteomes" id="UP001152797">
    <property type="component" value="Unassembled WGS sequence"/>
</dbReference>
<name>A0A9P1DDZ5_9DINO</name>
<feature type="compositionally biased region" description="Pro residues" evidence="1">
    <location>
        <begin position="403"/>
        <end position="412"/>
    </location>
</feature>
<evidence type="ECO:0000313" key="4">
    <source>
        <dbReference type="Proteomes" id="UP001152797"/>
    </source>
</evidence>
<dbReference type="InterPro" id="IPR011010">
    <property type="entry name" value="DNA_brk_join_enz"/>
</dbReference>
<evidence type="ECO:0000313" key="2">
    <source>
        <dbReference type="EMBL" id="CAI4007264.1"/>
    </source>
</evidence>
<dbReference type="SUPFAM" id="SSF56349">
    <property type="entry name" value="DNA breaking-rejoining enzymes"/>
    <property type="match status" value="1"/>
</dbReference>
<reference evidence="2" key="1">
    <citation type="submission" date="2022-10" db="EMBL/GenBank/DDBJ databases">
        <authorList>
            <person name="Chen Y."/>
            <person name="Dougan E. K."/>
            <person name="Chan C."/>
            <person name="Rhodes N."/>
            <person name="Thang M."/>
        </authorList>
    </citation>
    <scope>NUCLEOTIDE SEQUENCE</scope>
</reference>
<protein>
    <submittedName>
        <fullName evidence="3">Acyl-protein thioesterase 1</fullName>
    </submittedName>
</protein>